<dbReference type="RefSeq" id="WP_116557793.1">
    <property type="nucleotide sequence ID" value="NZ_QDKM01000002.1"/>
</dbReference>
<evidence type="ECO:0000313" key="3">
    <source>
        <dbReference type="Proteomes" id="UP000245911"/>
    </source>
</evidence>
<dbReference type="AlphaFoldDB" id="A0A2T8HX19"/>
<proteinExistence type="predicted"/>
<keyword evidence="1" id="KW-1133">Transmembrane helix</keyword>
<gene>
    <name evidence="2" type="ORF">DDE20_07350</name>
</gene>
<reference evidence="2 3" key="1">
    <citation type="submission" date="2018-04" db="EMBL/GenBank/DDBJ databases">
        <title>Pararhodobacter oceanense sp. nov., isolated from marine intertidal sediment.</title>
        <authorList>
            <person name="Wang X.-L."/>
            <person name="Du Z.-J."/>
        </authorList>
    </citation>
    <scope>NUCLEOTIDE SEQUENCE [LARGE SCALE GENOMIC DNA]</scope>
    <source>
        <strain evidence="2 3">AM505</strain>
    </source>
</reference>
<name>A0A2T8HX19_9RHOB</name>
<keyword evidence="3" id="KW-1185">Reference proteome</keyword>
<dbReference type="EMBL" id="QDKM01000002">
    <property type="protein sequence ID" value="PVH29902.1"/>
    <property type="molecule type" value="Genomic_DNA"/>
</dbReference>
<protein>
    <submittedName>
        <fullName evidence="2">Uncharacterized protein</fullName>
    </submittedName>
</protein>
<evidence type="ECO:0000313" key="2">
    <source>
        <dbReference type="EMBL" id="PVH29902.1"/>
    </source>
</evidence>
<accession>A0A2T8HX19</accession>
<feature type="transmembrane region" description="Helical" evidence="1">
    <location>
        <begin position="12"/>
        <end position="32"/>
    </location>
</feature>
<keyword evidence="1" id="KW-0812">Transmembrane</keyword>
<dbReference type="Proteomes" id="UP000245911">
    <property type="component" value="Unassembled WGS sequence"/>
</dbReference>
<evidence type="ECO:0000256" key="1">
    <source>
        <dbReference type="SAM" id="Phobius"/>
    </source>
</evidence>
<organism evidence="2 3">
    <name type="scientific">Pararhodobacter oceanensis</name>
    <dbReference type="NCBI Taxonomy" id="2172121"/>
    <lineage>
        <taxon>Bacteria</taxon>
        <taxon>Pseudomonadati</taxon>
        <taxon>Pseudomonadota</taxon>
        <taxon>Alphaproteobacteria</taxon>
        <taxon>Rhodobacterales</taxon>
        <taxon>Paracoccaceae</taxon>
        <taxon>Pararhodobacter</taxon>
    </lineage>
</organism>
<sequence>MDDEYLYLDRRFAMVAVAISLGFIAVGAAFIGEPEHGIALSFVICGGIFLVMSLALFWLKVAELRGDHVKIGKHRFAYAQIAEIDHGSRIVQDQAALASGTSSRQQDFITVYLRDRDQPVDVSVILYRQGPEGIAEKIMERVNLLNTG</sequence>
<feature type="transmembrane region" description="Helical" evidence="1">
    <location>
        <begin position="38"/>
        <end position="59"/>
    </location>
</feature>
<comment type="caution">
    <text evidence="2">The sequence shown here is derived from an EMBL/GenBank/DDBJ whole genome shotgun (WGS) entry which is preliminary data.</text>
</comment>
<keyword evidence="1" id="KW-0472">Membrane</keyword>